<dbReference type="PANTHER" id="PTHR14095">
    <property type="entry name" value="PHOSPHATASE 2A REGULATORY SUBUNIT-RELATED"/>
    <property type="match status" value="1"/>
</dbReference>
<evidence type="ECO:0000313" key="6">
    <source>
        <dbReference type="Proteomes" id="UP001209540"/>
    </source>
</evidence>
<evidence type="ECO:0000256" key="3">
    <source>
        <dbReference type="SAM" id="MobiDB-lite"/>
    </source>
</evidence>
<feature type="domain" description="EF-hand" evidence="4">
    <location>
        <begin position="411"/>
        <end position="446"/>
    </location>
</feature>
<dbReference type="InterPro" id="IPR011992">
    <property type="entry name" value="EF-hand-dom_pair"/>
</dbReference>
<keyword evidence="1" id="KW-0479">Metal-binding</keyword>
<dbReference type="SUPFAM" id="SSF47473">
    <property type="entry name" value="EF-hand"/>
    <property type="match status" value="2"/>
</dbReference>
<name>A0AAD5JP58_9FUNG</name>
<accession>A0AAD5JP58</accession>
<evidence type="ECO:0000259" key="4">
    <source>
        <dbReference type="PROSITE" id="PS50222"/>
    </source>
</evidence>
<dbReference type="InterPro" id="IPR018247">
    <property type="entry name" value="EF_Hand_1_Ca_BS"/>
</dbReference>
<feature type="compositionally biased region" description="Low complexity" evidence="3">
    <location>
        <begin position="724"/>
        <end position="765"/>
    </location>
</feature>
<dbReference type="Gene3D" id="1.10.238.220">
    <property type="match status" value="1"/>
</dbReference>
<dbReference type="AlphaFoldDB" id="A0AAD5JP58"/>
<dbReference type="EMBL" id="JAIXMP010000039">
    <property type="protein sequence ID" value="KAI9248243.1"/>
    <property type="molecule type" value="Genomic_DNA"/>
</dbReference>
<dbReference type="FunFam" id="1.10.238.10:FF:000025">
    <property type="entry name" value="serine/threonine-protein phosphatase 2A regulatory subunit B'' subunit alpha"/>
    <property type="match status" value="1"/>
</dbReference>
<dbReference type="PROSITE" id="PS00018">
    <property type="entry name" value="EF_HAND_1"/>
    <property type="match status" value="1"/>
</dbReference>
<organism evidence="5 6">
    <name type="scientific">Phascolomyces articulosus</name>
    <dbReference type="NCBI Taxonomy" id="60185"/>
    <lineage>
        <taxon>Eukaryota</taxon>
        <taxon>Fungi</taxon>
        <taxon>Fungi incertae sedis</taxon>
        <taxon>Mucoromycota</taxon>
        <taxon>Mucoromycotina</taxon>
        <taxon>Mucoromycetes</taxon>
        <taxon>Mucorales</taxon>
        <taxon>Lichtheimiaceae</taxon>
        <taxon>Phascolomyces</taxon>
    </lineage>
</organism>
<dbReference type="Gene3D" id="1.10.238.10">
    <property type="entry name" value="EF-hand"/>
    <property type="match status" value="1"/>
</dbReference>
<reference evidence="5" key="2">
    <citation type="submission" date="2023-02" db="EMBL/GenBank/DDBJ databases">
        <authorList>
            <consortium name="DOE Joint Genome Institute"/>
            <person name="Mondo S.J."/>
            <person name="Chang Y."/>
            <person name="Wang Y."/>
            <person name="Ahrendt S."/>
            <person name="Andreopoulos W."/>
            <person name="Barry K."/>
            <person name="Beard J."/>
            <person name="Benny G.L."/>
            <person name="Blankenship S."/>
            <person name="Bonito G."/>
            <person name="Cuomo C."/>
            <person name="Desiro A."/>
            <person name="Gervers K.A."/>
            <person name="Hundley H."/>
            <person name="Kuo A."/>
            <person name="LaButti K."/>
            <person name="Lang B.F."/>
            <person name="Lipzen A."/>
            <person name="O'Donnell K."/>
            <person name="Pangilinan J."/>
            <person name="Reynolds N."/>
            <person name="Sandor L."/>
            <person name="Smith M.W."/>
            <person name="Tsang A."/>
            <person name="Grigoriev I.V."/>
            <person name="Stajich J.E."/>
            <person name="Spatafora J.W."/>
        </authorList>
    </citation>
    <scope>NUCLEOTIDE SEQUENCE</scope>
    <source>
        <strain evidence="5">RSA 2281</strain>
    </source>
</reference>
<dbReference type="Pfam" id="PF17958">
    <property type="entry name" value="EF-hand_13"/>
    <property type="match status" value="1"/>
</dbReference>
<comment type="caution">
    <text evidence="5">The sequence shown here is derived from an EMBL/GenBank/DDBJ whole genome shotgun (WGS) entry which is preliminary data.</text>
</comment>
<reference evidence="5" key="1">
    <citation type="journal article" date="2022" name="IScience">
        <title>Evolution of zygomycete secretomes and the origins of terrestrial fungal ecologies.</title>
        <authorList>
            <person name="Chang Y."/>
            <person name="Wang Y."/>
            <person name="Mondo S."/>
            <person name="Ahrendt S."/>
            <person name="Andreopoulos W."/>
            <person name="Barry K."/>
            <person name="Beard J."/>
            <person name="Benny G.L."/>
            <person name="Blankenship S."/>
            <person name="Bonito G."/>
            <person name="Cuomo C."/>
            <person name="Desiro A."/>
            <person name="Gervers K.A."/>
            <person name="Hundley H."/>
            <person name="Kuo A."/>
            <person name="LaButti K."/>
            <person name="Lang B.F."/>
            <person name="Lipzen A."/>
            <person name="O'Donnell K."/>
            <person name="Pangilinan J."/>
            <person name="Reynolds N."/>
            <person name="Sandor L."/>
            <person name="Smith M.E."/>
            <person name="Tsang A."/>
            <person name="Grigoriev I.V."/>
            <person name="Stajich J.E."/>
            <person name="Spatafora J.W."/>
        </authorList>
    </citation>
    <scope>NUCLEOTIDE SEQUENCE</scope>
    <source>
        <strain evidence="5">RSA 2281</strain>
    </source>
</reference>
<protein>
    <recommendedName>
        <fullName evidence="4">EF-hand domain-containing protein</fullName>
    </recommendedName>
</protein>
<evidence type="ECO:0000256" key="2">
    <source>
        <dbReference type="ARBA" id="ARBA00022837"/>
    </source>
</evidence>
<feature type="compositionally biased region" description="Low complexity" evidence="3">
    <location>
        <begin position="705"/>
        <end position="717"/>
    </location>
</feature>
<dbReference type="Gene3D" id="1.10.238.230">
    <property type="match status" value="1"/>
</dbReference>
<keyword evidence="2" id="KW-0106">Calcium</keyword>
<feature type="region of interest" description="Disordered" evidence="3">
    <location>
        <begin position="73"/>
        <end position="126"/>
    </location>
</feature>
<feature type="compositionally biased region" description="Acidic residues" evidence="3">
    <location>
        <begin position="588"/>
        <end position="632"/>
    </location>
</feature>
<dbReference type="PANTHER" id="PTHR14095:SF0">
    <property type="entry name" value="MIP22305P"/>
    <property type="match status" value="1"/>
</dbReference>
<dbReference type="GO" id="GO:0005509">
    <property type="term" value="F:calcium ion binding"/>
    <property type="evidence" value="ECO:0007669"/>
    <property type="project" value="InterPro"/>
</dbReference>
<feature type="region of interest" description="Disordered" evidence="3">
    <location>
        <begin position="588"/>
        <end position="662"/>
    </location>
</feature>
<gene>
    <name evidence="5" type="ORF">BDA99DRAFT_525192</name>
</gene>
<dbReference type="InterPro" id="IPR002048">
    <property type="entry name" value="EF_hand_dom"/>
</dbReference>
<keyword evidence="6" id="KW-1185">Reference proteome</keyword>
<evidence type="ECO:0000256" key="1">
    <source>
        <dbReference type="ARBA" id="ARBA00022723"/>
    </source>
</evidence>
<evidence type="ECO:0000313" key="5">
    <source>
        <dbReference type="EMBL" id="KAI9248243.1"/>
    </source>
</evidence>
<feature type="compositionally biased region" description="Acidic residues" evidence="3">
    <location>
        <begin position="796"/>
        <end position="806"/>
    </location>
</feature>
<dbReference type="Proteomes" id="UP001209540">
    <property type="component" value="Unassembled WGS sequence"/>
</dbReference>
<feature type="compositionally biased region" description="Low complexity" evidence="3">
    <location>
        <begin position="782"/>
        <end position="793"/>
    </location>
</feature>
<feature type="compositionally biased region" description="Basic and acidic residues" evidence="3">
    <location>
        <begin position="73"/>
        <end position="91"/>
    </location>
</feature>
<proteinExistence type="predicted"/>
<feature type="compositionally biased region" description="Low complexity" evidence="3">
    <location>
        <begin position="639"/>
        <end position="650"/>
    </location>
</feature>
<feature type="compositionally biased region" description="Low complexity" evidence="3">
    <location>
        <begin position="105"/>
        <end position="125"/>
    </location>
</feature>
<feature type="region of interest" description="Disordered" evidence="3">
    <location>
        <begin position="683"/>
        <end position="808"/>
    </location>
</feature>
<sequence length="827" mass="94865">MQSSVITCQPSVVVTPPDSDLPTNIISITTTTTNDDGIITEEDDHMDSITITATTTESQSISSVNEKYHTIVDENNHPHNDDDDEPSHNKNNDALFYSASPTPPSSSLCFSSSSSSSSSPNNNNNKVITTEETQKIIPQFFFPHGKPIASEERERKNRKIMAIVRHLYGAQSYLLESHFVAITRTCGLPRYMNIALFRRIDSMHQRDERITLEQFSNGWNELSRDRYDDESLFFNILRKPGCAWLLPEDFLPVLEDIVLHHPGLRFLADNPMFQERYIETVICRLYYEARCPSGKMTLSQFRRSDFAHMIHMLGPNVDLNSTRDCFSYKHFYVLYCKFWTLDDDHDLIISEANLAKYNQAALTPRVVHRIIQCGRIAAFARDQSGNGIWGDAPTLTYLDYIWFLLSEVDKSTPMAIEYWFRCMDTDGDGILSSYELAQFWHEQEARQRFYGVADDDQIQFQNILCQMNDLIQPQVPGQFRLYDLKRNGFLAERFFDTFVNFDRFQIHESYQGSIRAKRKQEQDKRRQLQQLENSARGGGLSTLSSVEDEMVAFDEGLGYFTISDWCEYAEAEYQQLLLSERNDIVWDDEEDEEDEEEEDEDEEEQVDDDIGYLGEEEVEDDDDEEEEEEDEVQVVSSNTTTTTTPCLLLTKDCDNNNMSPGTMIMSTVSEAEEDHLFSAKQDFHHHCDDNDDDGDEAEMKHPEESTSSSSSSSSSSTSDHDSDTSAPTTPTKDPTTTSTPSTWGTSNTPSSNTTDATTTTATTDTVIQLKHNGSQHQHHHSSPTQQQQPWLWQPHDEDEHDDEEEREDRAAEWIWWLSRQRLSESSS</sequence>
<dbReference type="InterPro" id="IPR041534">
    <property type="entry name" value="EF-hand_13"/>
</dbReference>
<dbReference type="PROSITE" id="PS50222">
    <property type="entry name" value="EF_HAND_2"/>
    <property type="match status" value="1"/>
</dbReference>
<dbReference type="GO" id="GO:0000159">
    <property type="term" value="C:protein phosphatase type 2A complex"/>
    <property type="evidence" value="ECO:0007669"/>
    <property type="project" value="TreeGrafter"/>
</dbReference>
<dbReference type="GO" id="GO:0019888">
    <property type="term" value="F:protein phosphatase regulator activity"/>
    <property type="evidence" value="ECO:0007669"/>
    <property type="project" value="TreeGrafter"/>
</dbReference>